<organism evidence="3 4">
    <name type="scientific">Gregarina niphandrodes</name>
    <name type="common">Septate eugregarine</name>
    <dbReference type="NCBI Taxonomy" id="110365"/>
    <lineage>
        <taxon>Eukaryota</taxon>
        <taxon>Sar</taxon>
        <taxon>Alveolata</taxon>
        <taxon>Apicomplexa</taxon>
        <taxon>Conoidasida</taxon>
        <taxon>Gregarinasina</taxon>
        <taxon>Eugregarinorida</taxon>
        <taxon>Gregarinidae</taxon>
        <taxon>Gregarina</taxon>
    </lineage>
</organism>
<evidence type="ECO:0000313" key="3">
    <source>
        <dbReference type="EMBL" id="EZG79189.1"/>
    </source>
</evidence>
<keyword evidence="2" id="KW-0732">Signal</keyword>
<comment type="caution">
    <text evidence="3">The sequence shown here is derived from an EMBL/GenBank/DDBJ whole genome shotgun (WGS) entry which is preliminary data.</text>
</comment>
<protein>
    <recommendedName>
        <fullName evidence="5">Transmembrane protein</fullName>
    </recommendedName>
</protein>
<sequence>MNFRLATILALAAGYEYECLGVPVRLWVHQGWRESGFADIGANREVYLQWADVLRNNIKDFDYGFSTFMDRLDQCTSIYAIPHEFGDGWWDPKLSDISDAWDRPQKPSEGDDGPEDSLSILPELVNRQFVPYTADELKILIIVTDDYGKYHETKDPDDSDDSQTTIDVHPTNPALEGNNVWTDTADTPCDTQYQYFKPHTILDGLQENNIHTVVLCTSGTVCQWWDNFFRSNKWDPSQGDYSVQLTNSSAQNVSDGIVRAVDDIN</sequence>
<name>A0A023BB37_GRENI</name>
<accession>A0A023BB37</accession>
<dbReference type="Gene3D" id="3.40.50.410">
    <property type="entry name" value="von Willebrand factor, type A domain"/>
    <property type="match status" value="1"/>
</dbReference>
<dbReference type="RefSeq" id="XP_011129116.1">
    <property type="nucleotide sequence ID" value="XM_011130814.1"/>
</dbReference>
<gene>
    <name evidence="3" type="ORF">GNI_028650</name>
</gene>
<proteinExistence type="predicted"/>
<evidence type="ECO:0000313" key="4">
    <source>
        <dbReference type="Proteomes" id="UP000019763"/>
    </source>
</evidence>
<feature type="chain" id="PRO_5001512098" description="Transmembrane protein" evidence="2">
    <location>
        <begin position="22"/>
        <end position="265"/>
    </location>
</feature>
<dbReference type="InterPro" id="IPR036465">
    <property type="entry name" value="vWFA_dom_sf"/>
</dbReference>
<dbReference type="VEuPathDB" id="CryptoDB:GNI_028650"/>
<reference evidence="3" key="1">
    <citation type="submission" date="2013-12" db="EMBL/GenBank/DDBJ databases">
        <authorList>
            <person name="Omoto C.K."/>
            <person name="Sibley D."/>
            <person name="Venepally P."/>
            <person name="Hadjithomas M."/>
            <person name="Karamycheva S."/>
            <person name="Brunk B."/>
            <person name="Roos D."/>
            <person name="Caler E."/>
            <person name="Lorenzi H."/>
        </authorList>
    </citation>
    <scope>NUCLEOTIDE SEQUENCE</scope>
</reference>
<dbReference type="EMBL" id="AFNH02000214">
    <property type="protein sequence ID" value="EZG79189.1"/>
    <property type="molecule type" value="Genomic_DNA"/>
</dbReference>
<feature type="signal peptide" evidence="2">
    <location>
        <begin position="1"/>
        <end position="21"/>
    </location>
</feature>
<dbReference type="AlphaFoldDB" id="A0A023BB37"/>
<dbReference type="Proteomes" id="UP000019763">
    <property type="component" value="Unassembled WGS sequence"/>
</dbReference>
<evidence type="ECO:0000256" key="2">
    <source>
        <dbReference type="SAM" id="SignalP"/>
    </source>
</evidence>
<evidence type="ECO:0000256" key="1">
    <source>
        <dbReference type="SAM" id="MobiDB-lite"/>
    </source>
</evidence>
<dbReference type="GeneID" id="22911236"/>
<feature type="region of interest" description="Disordered" evidence="1">
    <location>
        <begin position="152"/>
        <end position="176"/>
    </location>
</feature>
<evidence type="ECO:0008006" key="5">
    <source>
        <dbReference type="Google" id="ProtNLM"/>
    </source>
</evidence>
<keyword evidence="4" id="KW-1185">Reference proteome</keyword>
<feature type="non-terminal residue" evidence="3">
    <location>
        <position position="265"/>
    </location>
</feature>